<dbReference type="Pfam" id="PF24788">
    <property type="entry name" value="AtPDCT1_2"/>
    <property type="match status" value="1"/>
</dbReference>
<dbReference type="OrthoDB" id="312410at2759"/>
<dbReference type="AlphaFoldDB" id="A0A077ZTM7"/>
<evidence type="ECO:0000313" key="5">
    <source>
        <dbReference type="Proteomes" id="UP000039865"/>
    </source>
</evidence>
<evidence type="ECO:0000256" key="1">
    <source>
        <dbReference type="SAM" id="MobiDB-lite"/>
    </source>
</evidence>
<feature type="compositionally biased region" description="Low complexity" evidence="1">
    <location>
        <begin position="1"/>
        <end position="11"/>
    </location>
</feature>
<feature type="region of interest" description="Disordered" evidence="1">
    <location>
        <begin position="1"/>
        <end position="45"/>
    </location>
</feature>
<dbReference type="PANTHER" id="PTHR34674">
    <property type="entry name" value="PHOSPHATIDYLCHOLINE:DIACYLGLYCEROL CHOLINEPHOSPHOTRANSFERASE 1-RELATED"/>
    <property type="match status" value="1"/>
</dbReference>
<dbReference type="InterPro" id="IPR055311">
    <property type="entry name" value="PDCT1/2-like"/>
</dbReference>
<proteinExistence type="predicted"/>
<feature type="transmembrane region" description="Helical" evidence="2">
    <location>
        <begin position="117"/>
        <end position="138"/>
    </location>
</feature>
<dbReference type="EMBL" id="CCKQ01001575">
    <property type="protein sequence ID" value="CDW72690.1"/>
    <property type="molecule type" value="Genomic_DNA"/>
</dbReference>
<keyword evidence="5" id="KW-1185">Reference proteome</keyword>
<feature type="transmembrane region" description="Helical" evidence="2">
    <location>
        <begin position="216"/>
        <end position="238"/>
    </location>
</feature>
<keyword evidence="2" id="KW-0812">Transmembrane</keyword>
<protein>
    <recommendedName>
        <fullName evidence="3">AtPDCT1/2 transmembrane domain-containing protein</fullName>
    </recommendedName>
</protein>
<evidence type="ECO:0000259" key="3">
    <source>
        <dbReference type="Pfam" id="PF24788"/>
    </source>
</evidence>
<name>A0A077ZTM7_STYLE</name>
<dbReference type="Proteomes" id="UP000039865">
    <property type="component" value="Unassembled WGS sequence"/>
</dbReference>
<sequence>MEGSNFNNNNNMYDNSQDRRLNRSPDYGSARQEQDPSHENLLGGRGVYQDSRGEYDLTHQMYIRIVLIILSIILLTVVSLSQSFLLNEKVACMEDRLFDLTEGLNSYFAQNDRMRDAFLIICGLLMDIMVLTQFYRFARYGTSWRLPIAMFAFYIFRALVQQLFWMRYPDGYLWDFPGFYSITVPYGKTNDFFFSGHIGCCVIQIFEFKANNWNKFAYFSLVTCALQFALMICLRGHYFIDLVSGIVFGHYFWMLAEKYSYLVDVYIFRIPFHKRFPYFSHACGNCQHPIQLWATPHSENHYLRSAEMGGLNINSQQESHLAESLHEH</sequence>
<reference evidence="4 5" key="1">
    <citation type="submission" date="2014-06" db="EMBL/GenBank/DDBJ databases">
        <authorList>
            <person name="Swart Estienne"/>
        </authorList>
    </citation>
    <scope>NUCLEOTIDE SEQUENCE [LARGE SCALE GENOMIC DNA]</scope>
    <source>
        <strain evidence="4 5">130c</strain>
    </source>
</reference>
<organism evidence="4 5">
    <name type="scientific">Stylonychia lemnae</name>
    <name type="common">Ciliate</name>
    <dbReference type="NCBI Taxonomy" id="5949"/>
    <lineage>
        <taxon>Eukaryota</taxon>
        <taxon>Sar</taxon>
        <taxon>Alveolata</taxon>
        <taxon>Ciliophora</taxon>
        <taxon>Intramacronucleata</taxon>
        <taxon>Spirotrichea</taxon>
        <taxon>Stichotrichia</taxon>
        <taxon>Sporadotrichida</taxon>
        <taxon>Oxytrichidae</taxon>
        <taxon>Stylonychinae</taxon>
        <taxon>Stylonychia</taxon>
    </lineage>
</organism>
<keyword evidence="2" id="KW-0472">Membrane</keyword>
<evidence type="ECO:0000313" key="4">
    <source>
        <dbReference type="EMBL" id="CDW72690.1"/>
    </source>
</evidence>
<dbReference type="PANTHER" id="PTHR34674:SF1">
    <property type="entry name" value="PHOSPHATIDYLCHOLINE:DIACYLGLYCEROL CHOLINEPHOSPHOTRANSFERASE 1-RELATED"/>
    <property type="match status" value="1"/>
</dbReference>
<gene>
    <name evidence="4" type="primary">Contig7377.g7885</name>
    <name evidence="4" type="ORF">STYLEM_1654</name>
</gene>
<keyword evidence="2" id="KW-1133">Transmembrane helix</keyword>
<feature type="transmembrane region" description="Helical" evidence="2">
    <location>
        <begin position="250"/>
        <end position="268"/>
    </location>
</feature>
<accession>A0A077ZTM7</accession>
<dbReference type="InParanoid" id="A0A077ZTM7"/>
<evidence type="ECO:0000256" key="2">
    <source>
        <dbReference type="SAM" id="Phobius"/>
    </source>
</evidence>
<feature type="transmembrane region" description="Helical" evidence="2">
    <location>
        <begin position="61"/>
        <end position="86"/>
    </location>
</feature>
<feature type="domain" description="AtPDCT1/2 transmembrane" evidence="3">
    <location>
        <begin position="143"/>
        <end position="258"/>
    </location>
</feature>
<feature type="transmembrane region" description="Helical" evidence="2">
    <location>
        <begin position="144"/>
        <end position="160"/>
    </location>
</feature>
<dbReference type="InterPro" id="IPR056361">
    <property type="entry name" value="AtPDCT1_2_TM_dom"/>
</dbReference>